<feature type="region of interest" description="Disordered" evidence="1">
    <location>
        <begin position="113"/>
        <end position="182"/>
    </location>
</feature>
<comment type="caution">
    <text evidence="4">The sequence shown here is derived from an EMBL/GenBank/DDBJ whole genome shotgun (WGS) entry which is preliminary data.</text>
</comment>
<evidence type="ECO:0000256" key="1">
    <source>
        <dbReference type="SAM" id="MobiDB-lite"/>
    </source>
</evidence>
<evidence type="ECO:0000313" key="4">
    <source>
        <dbReference type="EMBL" id="KAA6416216.1"/>
    </source>
</evidence>
<evidence type="ECO:0000256" key="2">
    <source>
        <dbReference type="SAM" id="Phobius"/>
    </source>
</evidence>
<gene>
    <name evidence="4" type="ORF">FRX48_00936</name>
</gene>
<accession>A0A5M8Q1Z4</accession>
<reference evidence="4 5" key="1">
    <citation type="submission" date="2019-09" db="EMBL/GenBank/DDBJ databases">
        <title>The hologenome of the rock-dwelling lichen Lasallia pustulata.</title>
        <authorList>
            <person name="Greshake Tzovaras B."/>
            <person name="Segers F."/>
            <person name="Bicker A."/>
            <person name="Dal Grande F."/>
            <person name="Otte J."/>
            <person name="Hankeln T."/>
            <person name="Schmitt I."/>
            <person name="Ebersberger I."/>
        </authorList>
    </citation>
    <scope>NUCLEOTIDE SEQUENCE [LARGE SCALE GENOMIC DNA]</scope>
    <source>
        <strain evidence="4">A1-1</strain>
    </source>
</reference>
<evidence type="ECO:0000259" key="3">
    <source>
        <dbReference type="Pfam" id="PF24855"/>
    </source>
</evidence>
<evidence type="ECO:0000313" key="5">
    <source>
        <dbReference type="Proteomes" id="UP000324767"/>
    </source>
</evidence>
<dbReference type="PANTHER" id="PTHR39460">
    <property type="entry name" value="EXPRESSED PROTEIN"/>
    <property type="match status" value="1"/>
</dbReference>
<dbReference type="EMBL" id="VXIT01000001">
    <property type="protein sequence ID" value="KAA6416216.1"/>
    <property type="molecule type" value="Genomic_DNA"/>
</dbReference>
<keyword evidence="2" id="KW-0812">Transmembrane</keyword>
<sequence>MTACRQCALPELKRTTCSETKATSSTARRNIFPAAVTSHNMRPRPGRRRRQRAEPLTIFLVIFITILSLSTVCTPTGAIEIPAQFRRGPQFARLARKGEILLDRRPFTHVAVQPRQSGDLFDTGTTTSTESSSTSSGSSSTASSSLRDISTYSTTATPLPSTATAPPTSSGSSTASVVTAPASTDVQLPRPFDTSLGSNFTSSDCPNFFNSFLNNSTFTSCLPLSLLLQNSNSFFTASKSLPAITATLNATCNVVFPTCSSLMSSLATQIKQDSTCGPDYRAQNPLVLQAYNGLLAYPPLYKAGCLQASSPLLLLLQHLPPARILPRQRHHQRLLPLRLLHLLPAPRPLPPRRRPPLLLRLPQRHHGRFSAGGQGCGPAGCRHVCGRRSADRFGLWAGVC</sequence>
<dbReference type="Pfam" id="PF24855">
    <property type="entry name" value="DUF7729"/>
    <property type="match status" value="1"/>
</dbReference>
<organism evidence="4 5">
    <name type="scientific">Lasallia pustulata</name>
    <dbReference type="NCBI Taxonomy" id="136370"/>
    <lineage>
        <taxon>Eukaryota</taxon>
        <taxon>Fungi</taxon>
        <taxon>Dikarya</taxon>
        <taxon>Ascomycota</taxon>
        <taxon>Pezizomycotina</taxon>
        <taxon>Lecanoromycetes</taxon>
        <taxon>OSLEUM clade</taxon>
        <taxon>Umbilicariomycetidae</taxon>
        <taxon>Umbilicariales</taxon>
        <taxon>Umbilicariaceae</taxon>
        <taxon>Lasallia</taxon>
    </lineage>
</organism>
<feature type="domain" description="DUF7729" evidence="3">
    <location>
        <begin position="187"/>
        <end position="309"/>
    </location>
</feature>
<feature type="compositionally biased region" description="Low complexity" evidence="1">
    <location>
        <begin position="123"/>
        <end position="182"/>
    </location>
</feature>
<name>A0A5M8Q1Z4_9LECA</name>
<dbReference type="Proteomes" id="UP000324767">
    <property type="component" value="Unassembled WGS sequence"/>
</dbReference>
<keyword evidence="2" id="KW-0472">Membrane</keyword>
<proteinExistence type="predicted"/>
<protein>
    <recommendedName>
        <fullName evidence="3">DUF7729 domain-containing protein</fullName>
    </recommendedName>
</protein>
<dbReference type="AlphaFoldDB" id="A0A5M8Q1Z4"/>
<dbReference type="InterPro" id="IPR056146">
    <property type="entry name" value="DUF7729"/>
</dbReference>
<keyword evidence="2" id="KW-1133">Transmembrane helix</keyword>
<dbReference type="PANTHER" id="PTHR39460:SF1">
    <property type="entry name" value="C6 TRANSCRIPTION FACTOR"/>
    <property type="match status" value="1"/>
</dbReference>
<feature type="transmembrane region" description="Helical" evidence="2">
    <location>
        <begin position="56"/>
        <end position="79"/>
    </location>
</feature>
<dbReference type="OrthoDB" id="2564812at2759"/>